<reference evidence="1" key="1">
    <citation type="submission" date="2019-10" db="EMBL/GenBank/DDBJ databases">
        <authorList>
            <consortium name="DOE Joint Genome Institute"/>
            <person name="Kuo A."/>
            <person name="Miyauchi S."/>
            <person name="Kiss E."/>
            <person name="Drula E."/>
            <person name="Kohler A."/>
            <person name="Sanchez-Garcia M."/>
            <person name="Andreopoulos B."/>
            <person name="Barry K.W."/>
            <person name="Bonito G."/>
            <person name="Buee M."/>
            <person name="Carver A."/>
            <person name="Chen C."/>
            <person name="Cichocki N."/>
            <person name="Clum A."/>
            <person name="Culley D."/>
            <person name="Crous P.W."/>
            <person name="Fauchery L."/>
            <person name="Girlanda M."/>
            <person name="Hayes R."/>
            <person name="Keri Z."/>
            <person name="Labutti K."/>
            <person name="Lipzen A."/>
            <person name="Lombard V."/>
            <person name="Magnuson J."/>
            <person name="Maillard F."/>
            <person name="Morin E."/>
            <person name="Murat C."/>
            <person name="Nolan M."/>
            <person name="Ohm R."/>
            <person name="Pangilinan J."/>
            <person name="Pereira M."/>
            <person name="Perotto S."/>
            <person name="Peter M."/>
            <person name="Riley R."/>
            <person name="Sitrit Y."/>
            <person name="Stielow B."/>
            <person name="Szollosi G."/>
            <person name="Zifcakova L."/>
            <person name="Stursova M."/>
            <person name="Spatafora J.W."/>
            <person name="Tedersoo L."/>
            <person name="Vaario L.-M."/>
            <person name="Yamada A."/>
            <person name="Yan M."/>
            <person name="Wang P."/>
            <person name="Xu J."/>
            <person name="Bruns T."/>
            <person name="Baldrian P."/>
            <person name="Vilgalys R."/>
            <person name="Henrissat B."/>
            <person name="Grigoriev I.V."/>
            <person name="Hibbett D."/>
            <person name="Nagy L.G."/>
            <person name="Martin F.M."/>
        </authorList>
    </citation>
    <scope>NUCLEOTIDE SEQUENCE</scope>
    <source>
        <strain evidence="1">P2</strain>
    </source>
</reference>
<organism evidence="1 2">
    <name type="scientific">Thelephora ganbajun</name>
    <name type="common">Ganba fungus</name>
    <dbReference type="NCBI Taxonomy" id="370292"/>
    <lineage>
        <taxon>Eukaryota</taxon>
        <taxon>Fungi</taxon>
        <taxon>Dikarya</taxon>
        <taxon>Basidiomycota</taxon>
        <taxon>Agaricomycotina</taxon>
        <taxon>Agaricomycetes</taxon>
        <taxon>Thelephorales</taxon>
        <taxon>Thelephoraceae</taxon>
        <taxon>Thelephora</taxon>
    </lineage>
</organism>
<proteinExistence type="predicted"/>
<protein>
    <submittedName>
        <fullName evidence="1">Uncharacterized protein</fullName>
    </submittedName>
</protein>
<evidence type="ECO:0000313" key="2">
    <source>
        <dbReference type="Proteomes" id="UP000886501"/>
    </source>
</evidence>
<name>A0ACB6Z7H1_THEGA</name>
<sequence>MTELSFDTRFVALLSMVNIIERLERRLDEMNRKLDLLLYRFNVNYPPHRHDTFATGSMVWNGPGPEVTFDMSAGEVLNPMGTPFLMPGMPSGDENMLWQRGPSYSEDFDLLGTFDDYYLPQVDSNLMALPSSPNDFSTLSPSKLPASMVFINGVWADPPPPTSSVRTVPLPPVAPHDEILGHGGYDSGHHSEGYKNFPGGGPHDHQSNQQRMNSLAQEAESSVSMATTEPENTENNIQPESNSPVASSSGASYNRARNTKEKRWYLEQICKELGITWTGDELSALQTIVERLESTTPVFVESGGPATRENRNIKTKARRACFEGLRRVVGPWTRERFVEREILENGTYSSLSFWKVRWADRLAPAR</sequence>
<accession>A0ACB6Z7H1</accession>
<dbReference type="Proteomes" id="UP000886501">
    <property type="component" value="Unassembled WGS sequence"/>
</dbReference>
<reference evidence="1" key="2">
    <citation type="journal article" date="2020" name="Nat. Commun.">
        <title>Large-scale genome sequencing of mycorrhizal fungi provides insights into the early evolution of symbiotic traits.</title>
        <authorList>
            <person name="Miyauchi S."/>
            <person name="Kiss E."/>
            <person name="Kuo A."/>
            <person name="Drula E."/>
            <person name="Kohler A."/>
            <person name="Sanchez-Garcia M."/>
            <person name="Morin E."/>
            <person name="Andreopoulos B."/>
            <person name="Barry K.W."/>
            <person name="Bonito G."/>
            <person name="Buee M."/>
            <person name="Carver A."/>
            <person name="Chen C."/>
            <person name="Cichocki N."/>
            <person name="Clum A."/>
            <person name="Culley D."/>
            <person name="Crous P.W."/>
            <person name="Fauchery L."/>
            <person name="Girlanda M."/>
            <person name="Hayes R.D."/>
            <person name="Keri Z."/>
            <person name="LaButti K."/>
            <person name="Lipzen A."/>
            <person name="Lombard V."/>
            <person name="Magnuson J."/>
            <person name="Maillard F."/>
            <person name="Murat C."/>
            <person name="Nolan M."/>
            <person name="Ohm R.A."/>
            <person name="Pangilinan J."/>
            <person name="Pereira M.F."/>
            <person name="Perotto S."/>
            <person name="Peter M."/>
            <person name="Pfister S."/>
            <person name="Riley R."/>
            <person name="Sitrit Y."/>
            <person name="Stielow J.B."/>
            <person name="Szollosi G."/>
            <person name="Zifcakova L."/>
            <person name="Stursova M."/>
            <person name="Spatafora J.W."/>
            <person name="Tedersoo L."/>
            <person name="Vaario L.M."/>
            <person name="Yamada A."/>
            <person name="Yan M."/>
            <person name="Wang P."/>
            <person name="Xu J."/>
            <person name="Bruns T."/>
            <person name="Baldrian P."/>
            <person name="Vilgalys R."/>
            <person name="Dunand C."/>
            <person name="Henrissat B."/>
            <person name="Grigoriev I.V."/>
            <person name="Hibbett D."/>
            <person name="Nagy L.G."/>
            <person name="Martin F.M."/>
        </authorList>
    </citation>
    <scope>NUCLEOTIDE SEQUENCE</scope>
    <source>
        <strain evidence="1">P2</strain>
    </source>
</reference>
<dbReference type="EMBL" id="MU118086">
    <property type="protein sequence ID" value="KAF9645566.1"/>
    <property type="molecule type" value="Genomic_DNA"/>
</dbReference>
<keyword evidence="2" id="KW-1185">Reference proteome</keyword>
<comment type="caution">
    <text evidence="1">The sequence shown here is derived from an EMBL/GenBank/DDBJ whole genome shotgun (WGS) entry which is preliminary data.</text>
</comment>
<evidence type="ECO:0000313" key="1">
    <source>
        <dbReference type="EMBL" id="KAF9645566.1"/>
    </source>
</evidence>
<gene>
    <name evidence="1" type="ORF">BDM02DRAFT_3120037</name>
</gene>